<dbReference type="EMBL" id="BMFR01000006">
    <property type="protein sequence ID" value="GGG73907.1"/>
    <property type="molecule type" value="Genomic_DNA"/>
</dbReference>
<dbReference type="InterPro" id="IPR027051">
    <property type="entry name" value="XdhC_Rossmann_dom"/>
</dbReference>
<dbReference type="Proteomes" id="UP000622860">
    <property type="component" value="Unassembled WGS sequence"/>
</dbReference>
<keyword evidence="3" id="KW-1185">Reference proteome</keyword>
<feature type="domain" description="XdhC Rossmann" evidence="1">
    <location>
        <begin position="158"/>
        <end position="294"/>
    </location>
</feature>
<evidence type="ECO:0000259" key="1">
    <source>
        <dbReference type="Pfam" id="PF13478"/>
    </source>
</evidence>
<sequence>MLFTENEQQIGIISAGCLETDLAIQAAELLGDNLLSSRTISYDLSSEDDLSWGRGAGCNGKVHVLLEKVDSVLKENLSIVKRHLMKGIPVVSIRILEKDYSVQKHGFMADEYHTFGNQHIITDSIIHAAFKGNKSRIHYMDDIGQHVFIQHFQPKPRLFIFGAGPDVRPFAAMAIQTGFSVSVWDWRSAYCNEMYFPGATLLKGVSIGGALGGINFVPSDSVVMMTHDFQKDKELLKHFLACKQIGYLGILGPRRRTSRLLDGKEIPEHLHSPVGLPIKADGPEEIAISIIAELIQSQHQLSLKEGLFRANSRYLSSSG</sequence>
<comment type="caution">
    <text evidence="2">The sequence shown here is derived from an EMBL/GenBank/DDBJ whole genome shotgun (WGS) entry which is preliminary data.</text>
</comment>
<dbReference type="Pfam" id="PF13478">
    <property type="entry name" value="XdhC_C"/>
    <property type="match status" value="1"/>
</dbReference>
<name>A0A917HBX7_9BACI</name>
<reference evidence="2" key="1">
    <citation type="journal article" date="2014" name="Int. J. Syst. Evol. Microbiol.">
        <title>Complete genome sequence of Corynebacterium casei LMG S-19264T (=DSM 44701T), isolated from a smear-ripened cheese.</title>
        <authorList>
            <consortium name="US DOE Joint Genome Institute (JGI-PGF)"/>
            <person name="Walter F."/>
            <person name="Albersmeier A."/>
            <person name="Kalinowski J."/>
            <person name="Ruckert C."/>
        </authorList>
    </citation>
    <scope>NUCLEOTIDE SEQUENCE</scope>
    <source>
        <strain evidence="2">CGMCC 1.12754</strain>
    </source>
</reference>
<gene>
    <name evidence="2" type="primary">pucA</name>
    <name evidence="2" type="ORF">GCM10011398_18060</name>
</gene>
<dbReference type="PANTHER" id="PTHR30388">
    <property type="entry name" value="ALDEHYDE OXIDOREDUCTASE MOLYBDENUM COFACTOR ASSEMBLY PROTEIN"/>
    <property type="match status" value="1"/>
</dbReference>
<organism evidence="2 3">
    <name type="scientific">Virgibacillus oceani</name>
    <dbReference type="NCBI Taxonomy" id="1479511"/>
    <lineage>
        <taxon>Bacteria</taxon>
        <taxon>Bacillati</taxon>
        <taxon>Bacillota</taxon>
        <taxon>Bacilli</taxon>
        <taxon>Bacillales</taxon>
        <taxon>Bacillaceae</taxon>
        <taxon>Virgibacillus</taxon>
    </lineage>
</organism>
<protein>
    <submittedName>
        <fullName evidence="2">Xanthine dehydrogenase subunit A</fullName>
    </submittedName>
</protein>
<evidence type="ECO:0000313" key="3">
    <source>
        <dbReference type="Proteomes" id="UP000622860"/>
    </source>
</evidence>
<dbReference type="PANTHER" id="PTHR30388:SF6">
    <property type="entry name" value="XANTHINE DEHYDROGENASE SUBUNIT A-RELATED"/>
    <property type="match status" value="1"/>
</dbReference>
<dbReference type="InterPro" id="IPR052698">
    <property type="entry name" value="MoCofactor_Util/Proc"/>
</dbReference>
<evidence type="ECO:0000313" key="2">
    <source>
        <dbReference type="EMBL" id="GGG73907.1"/>
    </source>
</evidence>
<dbReference type="AlphaFoldDB" id="A0A917HBX7"/>
<reference evidence="2" key="2">
    <citation type="submission" date="2020-09" db="EMBL/GenBank/DDBJ databases">
        <authorList>
            <person name="Sun Q."/>
            <person name="Zhou Y."/>
        </authorList>
    </citation>
    <scope>NUCLEOTIDE SEQUENCE</scope>
    <source>
        <strain evidence="2">CGMCC 1.12754</strain>
    </source>
</reference>
<proteinExistence type="predicted"/>
<dbReference type="Gene3D" id="3.40.50.720">
    <property type="entry name" value="NAD(P)-binding Rossmann-like Domain"/>
    <property type="match status" value="1"/>
</dbReference>
<accession>A0A917HBX7</accession>